<gene>
    <name evidence="1" type="ORF">A1D17_04050</name>
</gene>
<comment type="caution">
    <text evidence="1">The sequence shown here is derived from an EMBL/GenBank/DDBJ whole genome shotgun (WGS) entry which is preliminary data.</text>
</comment>
<dbReference type="RefSeq" id="WP_063340770.1">
    <property type="nucleotide sequence ID" value="NZ_LUKJ01000002.1"/>
</dbReference>
<reference evidence="1 2" key="2">
    <citation type="journal article" date="2018" name="Nature">
        <title>Mutant phenotypes for thousands of bacterial genes of unknown function.</title>
        <authorList>
            <person name="Price M.N."/>
            <person name="Wetmore K.M."/>
            <person name="Waters R.J."/>
            <person name="Callaghan M."/>
            <person name="Ray J."/>
            <person name="Liu H."/>
            <person name="Kuehl J.V."/>
            <person name="Melnyk R.A."/>
            <person name="Lamson J.S."/>
            <person name="Suh Y."/>
            <person name="Carlson H.K."/>
            <person name="Esquivel Z."/>
            <person name="Sadeeshkumar H."/>
            <person name="Chakraborty R."/>
            <person name="Zane G.M."/>
            <person name="Rubin B.E."/>
            <person name="Wall J.D."/>
            <person name="Visel A."/>
            <person name="Bristow J."/>
            <person name="Blow M.J."/>
            <person name="Arkin A.P."/>
            <person name="Deutschbauer A.M."/>
        </authorList>
    </citation>
    <scope>NUCLEOTIDE SEQUENCE [LARGE SCALE GENOMIC DNA]</scope>
    <source>
        <strain evidence="1 2">FW300-N1B4</strain>
    </source>
</reference>
<sequence>MNLTVTNEALNHELDRLRAKTDQLRNESPGERRNTLATLVAVINSLKRLGLVSHEKAAELHEAAQAIDSELACGVER</sequence>
<evidence type="ECO:0000313" key="2">
    <source>
        <dbReference type="Proteomes" id="UP000076489"/>
    </source>
</evidence>
<evidence type="ECO:0000313" key="1">
    <source>
        <dbReference type="EMBL" id="KZN20723.1"/>
    </source>
</evidence>
<accession>A0A166QR26</accession>
<dbReference type="EMBL" id="LUKJ01000002">
    <property type="protein sequence ID" value="KZN20723.1"/>
    <property type="molecule type" value="Genomic_DNA"/>
</dbReference>
<dbReference type="AlphaFoldDB" id="A0A166QR26"/>
<name>A0A166QR26_PSEFL</name>
<protein>
    <submittedName>
        <fullName evidence="1">Uncharacterized protein</fullName>
    </submittedName>
</protein>
<reference evidence="2" key="1">
    <citation type="submission" date="2016-03" db="EMBL/GenBank/DDBJ databases">
        <authorList>
            <person name="Ray J."/>
            <person name="Price M."/>
            <person name="Deutschbauer A."/>
        </authorList>
    </citation>
    <scope>NUCLEOTIDE SEQUENCE [LARGE SCALE GENOMIC DNA]</scope>
    <source>
        <strain evidence="2">FW300-N1B4</strain>
    </source>
</reference>
<dbReference type="Proteomes" id="UP000076489">
    <property type="component" value="Unassembled WGS sequence"/>
</dbReference>
<organism evidence="1 2">
    <name type="scientific">Pseudomonas fluorescens</name>
    <dbReference type="NCBI Taxonomy" id="294"/>
    <lineage>
        <taxon>Bacteria</taxon>
        <taxon>Pseudomonadati</taxon>
        <taxon>Pseudomonadota</taxon>
        <taxon>Gammaproteobacteria</taxon>
        <taxon>Pseudomonadales</taxon>
        <taxon>Pseudomonadaceae</taxon>
        <taxon>Pseudomonas</taxon>
    </lineage>
</organism>
<proteinExistence type="predicted"/>